<dbReference type="STRING" id="380244.SAMN05216298_1995"/>
<evidence type="ECO:0000256" key="1">
    <source>
        <dbReference type="SAM" id="MobiDB-lite"/>
    </source>
</evidence>
<feature type="compositionally biased region" description="Basic and acidic residues" evidence="1">
    <location>
        <begin position="315"/>
        <end position="341"/>
    </location>
</feature>
<feature type="compositionally biased region" description="Basic and acidic residues" evidence="1">
    <location>
        <begin position="13"/>
        <end position="37"/>
    </location>
</feature>
<feature type="compositionally biased region" description="Basic and acidic residues" evidence="1">
    <location>
        <begin position="286"/>
        <end position="299"/>
    </location>
</feature>
<sequence>MGEAGQEGGAGARGEEREDQERAGAQRESLDLQRDCKSGGGPDGDDRGGGDRPEDPLGLIHGRQVAHHADDGDAGGEGAERGDQERGPGEQGRVEHRLPAAKLHGGERGGADRGGGEEGDRGGVGPVLAPEGEAGHECGHAEAEGDGPGDVGAAGVLGARLGERGAGGQGQADRGRGEEPVGSVPAEDGFEQRGEDGAGAHAEAHHGAVRGGGPAALLRIGEDRAHDAEAGGEQGGAGGALDDAGGDEHRRGRGEGREEGGGGEDPGAGREDAAAAVVVGEAAGGEQRDGEAEGDRVDDPGLAGGARVQVGGGLRGEDERRGVVEDDQQRGGAEDRQDRAGPGRRRGCGEGGGGHAGAPRFVQ</sequence>
<feature type="compositionally biased region" description="Basic and acidic residues" evidence="1">
    <location>
        <begin position="44"/>
        <end position="55"/>
    </location>
</feature>
<feature type="compositionally biased region" description="Basic and acidic residues" evidence="1">
    <location>
        <begin position="246"/>
        <end position="260"/>
    </location>
</feature>
<dbReference type="EMBL" id="FNGF01000002">
    <property type="protein sequence ID" value="SDK91229.1"/>
    <property type="molecule type" value="Genomic_DNA"/>
</dbReference>
<feature type="compositionally biased region" description="Basic and acidic residues" evidence="1">
    <location>
        <begin position="190"/>
        <end position="206"/>
    </location>
</feature>
<proteinExistence type="predicted"/>
<accession>A0A1G9FS50</accession>
<organism evidence="2 3">
    <name type="scientific">Glycomyces sambucus</name>
    <dbReference type="NCBI Taxonomy" id="380244"/>
    <lineage>
        <taxon>Bacteria</taxon>
        <taxon>Bacillati</taxon>
        <taxon>Actinomycetota</taxon>
        <taxon>Actinomycetes</taxon>
        <taxon>Glycomycetales</taxon>
        <taxon>Glycomycetaceae</taxon>
        <taxon>Glycomyces</taxon>
    </lineage>
</organism>
<feature type="compositionally biased region" description="Basic and acidic residues" evidence="1">
    <location>
        <begin position="220"/>
        <end position="229"/>
    </location>
</feature>
<feature type="compositionally biased region" description="Basic and acidic residues" evidence="1">
    <location>
        <begin position="78"/>
        <end position="121"/>
    </location>
</feature>
<feature type="compositionally biased region" description="Gly residues" evidence="1">
    <location>
        <begin position="1"/>
        <end position="12"/>
    </location>
</feature>
<dbReference type="Proteomes" id="UP000198662">
    <property type="component" value="Unassembled WGS sequence"/>
</dbReference>
<dbReference type="AlphaFoldDB" id="A0A1G9FS50"/>
<protein>
    <submittedName>
        <fullName evidence="2">Uncharacterized protein</fullName>
    </submittedName>
</protein>
<keyword evidence="3" id="KW-1185">Reference proteome</keyword>
<name>A0A1G9FS50_9ACTN</name>
<gene>
    <name evidence="2" type="ORF">SAMN05216298_1995</name>
</gene>
<feature type="region of interest" description="Disordered" evidence="1">
    <location>
        <begin position="1"/>
        <end position="363"/>
    </location>
</feature>
<reference evidence="3" key="1">
    <citation type="submission" date="2016-10" db="EMBL/GenBank/DDBJ databases">
        <authorList>
            <person name="Varghese N."/>
            <person name="Submissions S."/>
        </authorList>
    </citation>
    <scope>NUCLEOTIDE SEQUENCE [LARGE SCALE GENOMIC DNA]</scope>
    <source>
        <strain evidence="3">CGMCC 4.3147</strain>
    </source>
</reference>
<evidence type="ECO:0000313" key="2">
    <source>
        <dbReference type="EMBL" id="SDK91229.1"/>
    </source>
</evidence>
<feature type="compositionally biased region" description="Low complexity" evidence="1">
    <location>
        <begin position="274"/>
        <end position="285"/>
    </location>
</feature>
<evidence type="ECO:0000313" key="3">
    <source>
        <dbReference type="Proteomes" id="UP000198662"/>
    </source>
</evidence>
<feature type="compositionally biased region" description="Basic and acidic residues" evidence="1">
    <location>
        <begin position="133"/>
        <end position="143"/>
    </location>
</feature>